<name>A0ACD5TCA3_AVESA</name>
<reference evidence="1" key="1">
    <citation type="submission" date="2021-05" db="EMBL/GenBank/DDBJ databases">
        <authorList>
            <person name="Scholz U."/>
            <person name="Mascher M."/>
            <person name="Fiebig A."/>
        </authorList>
    </citation>
    <scope>NUCLEOTIDE SEQUENCE [LARGE SCALE GENOMIC DNA]</scope>
</reference>
<reference evidence="1" key="2">
    <citation type="submission" date="2025-09" db="UniProtKB">
        <authorList>
            <consortium name="EnsemblPlants"/>
        </authorList>
    </citation>
    <scope>IDENTIFICATION</scope>
</reference>
<accession>A0ACD5TCA3</accession>
<evidence type="ECO:0000313" key="2">
    <source>
        <dbReference type="Proteomes" id="UP001732700"/>
    </source>
</evidence>
<proteinExistence type="predicted"/>
<dbReference type="Proteomes" id="UP001732700">
    <property type="component" value="Chromosome 1A"/>
</dbReference>
<protein>
    <submittedName>
        <fullName evidence="1">Uncharacterized protein</fullName>
    </submittedName>
</protein>
<organism evidence="1 2">
    <name type="scientific">Avena sativa</name>
    <name type="common">Oat</name>
    <dbReference type="NCBI Taxonomy" id="4498"/>
    <lineage>
        <taxon>Eukaryota</taxon>
        <taxon>Viridiplantae</taxon>
        <taxon>Streptophyta</taxon>
        <taxon>Embryophyta</taxon>
        <taxon>Tracheophyta</taxon>
        <taxon>Spermatophyta</taxon>
        <taxon>Magnoliopsida</taxon>
        <taxon>Liliopsida</taxon>
        <taxon>Poales</taxon>
        <taxon>Poaceae</taxon>
        <taxon>BOP clade</taxon>
        <taxon>Pooideae</taxon>
        <taxon>Poodae</taxon>
        <taxon>Poeae</taxon>
        <taxon>Poeae Chloroplast Group 1 (Aveneae type)</taxon>
        <taxon>Aveninae</taxon>
        <taxon>Avena</taxon>
    </lineage>
</organism>
<evidence type="ECO:0000313" key="1">
    <source>
        <dbReference type="EnsemblPlants" id="AVESA.00010b.r2.1AG0029060.1.CDS"/>
    </source>
</evidence>
<keyword evidence="2" id="KW-1185">Reference proteome</keyword>
<dbReference type="EnsemblPlants" id="AVESA.00010b.r2.1AG0029060.1">
    <property type="protein sequence ID" value="AVESA.00010b.r2.1AG0029060.1.CDS"/>
    <property type="gene ID" value="AVESA.00010b.r2.1AG0029060"/>
</dbReference>
<sequence length="333" mass="36383">MAEVQPSPPTPPRAAGGDPEDPPLALPPPPPTQQRAGGADWSEEEPPSPPPPSSSTTVAISNAAKYIPPRAAGRTSEVAGDGRSWYSWNGTRTKDRRRPAPPPRQQPPPPPIYPQTRPQPQQWVPPEPKLRPQLPHVQASPPPQPPPRGAPPPVPASATARSAERDRRVVPDIIYRQRRTAALQRTAMVARVAAAGLCLAALAVLAADTRKGWALDSYSNYTQLRYSEAVNVIGFLYSVFQFFAIAAHLTRKKHLIPRPKGDYFDFAMDQVLAYLLISSSSSATARVSDWVDNWGSDPFPNMANSSIIISFLAFIVFAINSLISAYNLFRRDL</sequence>